<dbReference type="CDD" id="cd09117">
    <property type="entry name" value="PLDc_Bfil_DEXD_like"/>
    <property type="match status" value="1"/>
</dbReference>
<dbReference type="PATRIC" id="fig|1123057.7.peg.5071"/>
<protein>
    <recommendedName>
        <fullName evidence="1">PLD phosphodiesterase domain-containing protein</fullName>
    </recommendedName>
</protein>
<dbReference type="InterPro" id="IPR001736">
    <property type="entry name" value="PLipase_D/transphosphatidylase"/>
</dbReference>
<dbReference type="InterPro" id="IPR025202">
    <property type="entry name" value="PLD-like_dom"/>
</dbReference>
<sequence>MLKIPAFAKRQNVGGKHKEHTRQIMQVTFLGHGLESSQFNVGKQLVNSFENKYFDNFYGFVAFVALTGVDKILPSIKSSRDKFKNLRFYVGVDNKGTSKEALEKLLHNEIETYVYHRDEDYITYHPKLFLFEGEKFSRVIIGSSNLTSSGFIANIEASIQLDFNTKTDKQGIKLLREIKEYYNDLIELSNIHTRKLTRELIDEYEEADLLYKQFFSNKKEESQPTDGENGNKKTKKVKLPEVDLTDGFDPKDTPGYDKNVKATQNDYDNFDYFLDRYIVYKRDVRTSGVVTKTTDDKELLRWYFRMKELIRNEAMPDDLLLRLIDVDFPVGDGWEKTSMMIWEKRFKEMLAYKQEFNPDSEITHVPQFKEKSHPHYSIGSWCAQQKQRRKGNQTPIWTDYEEERMNSVNFLWEVPNLGSEPDDEGWYEKLLELESYYKDKNNYKSIPHQHTKIGKWLNEQITLKLTGSRGKVKKFLNPLRTELLGEVLSKNGVEWEWQKQKEREAIENLAEEFIKNQDPKELEKLSKDERKKYQERVSQARYRSKKWDDSKRLILINAGMELPKKDEQK</sequence>
<dbReference type="eggNOG" id="COG3886">
    <property type="taxonomic scope" value="Bacteria"/>
</dbReference>
<dbReference type="Pfam" id="PF13091">
    <property type="entry name" value="PLDc_2"/>
    <property type="match status" value="1"/>
</dbReference>
<evidence type="ECO:0000259" key="1">
    <source>
        <dbReference type="PROSITE" id="PS50035"/>
    </source>
</evidence>
<dbReference type="Proteomes" id="UP000016843">
    <property type="component" value="Unassembled WGS sequence"/>
</dbReference>
<evidence type="ECO:0000313" key="2">
    <source>
        <dbReference type="EMBL" id="ERM80131.1"/>
    </source>
</evidence>
<dbReference type="Gene3D" id="6.10.140.530">
    <property type="match status" value="1"/>
</dbReference>
<gene>
    <name evidence="2" type="ORF">P872_14360</name>
</gene>
<accession>U5BU64</accession>
<evidence type="ECO:0000313" key="3">
    <source>
        <dbReference type="Proteomes" id="UP000016843"/>
    </source>
</evidence>
<dbReference type="SUPFAM" id="SSF56024">
    <property type="entry name" value="Phospholipase D/nuclease"/>
    <property type="match status" value="1"/>
</dbReference>
<feature type="domain" description="PLD phosphodiesterase" evidence="1">
    <location>
        <begin position="120"/>
        <end position="150"/>
    </location>
</feature>
<dbReference type="GO" id="GO:0006793">
    <property type="term" value="P:phosphorus metabolic process"/>
    <property type="evidence" value="ECO:0007669"/>
    <property type="project" value="UniProtKB-ARBA"/>
</dbReference>
<dbReference type="Gene3D" id="3.30.870.10">
    <property type="entry name" value="Endonuclease Chain A"/>
    <property type="match status" value="1"/>
</dbReference>
<keyword evidence="3" id="KW-1185">Reference proteome</keyword>
<dbReference type="GO" id="GO:0003824">
    <property type="term" value="F:catalytic activity"/>
    <property type="evidence" value="ECO:0007669"/>
    <property type="project" value="InterPro"/>
</dbReference>
<organism evidence="2 3">
    <name type="scientific">Rhodonellum psychrophilum GCM71 = DSM 17998</name>
    <dbReference type="NCBI Taxonomy" id="1123057"/>
    <lineage>
        <taxon>Bacteria</taxon>
        <taxon>Pseudomonadati</taxon>
        <taxon>Bacteroidota</taxon>
        <taxon>Cytophagia</taxon>
        <taxon>Cytophagales</taxon>
        <taxon>Cytophagaceae</taxon>
        <taxon>Rhodonellum</taxon>
    </lineage>
</organism>
<comment type="caution">
    <text evidence="2">The sequence shown here is derived from an EMBL/GenBank/DDBJ whole genome shotgun (WGS) entry which is preliminary data.</text>
</comment>
<proteinExistence type="predicted"/>
<dbReference type="RefSeq" id="WP_019600187.1">
    <property type="nucleotide sequence ID" value="NZ_KB906694.1"/>
</dbReference>
<dbReference type="AlphaFoldDB" id="U5BU64"/>
<dbReference type="EMBL" id="AWXR01000163">
    <property type="protein sequence ID" value="ERM80131.1"/>
    <property type="molecule type" value="Genomic_DNA"/>
</dbReference>
<dbReference type="PROSITE" id="PS50035">
    <property type="entry name" value="PLD"/>
    <property type="match status" value="1"/>
</dbReference>
<name>U5BU64_9BACT</name>
<reference evidence="2 3" key="1">
    <citation type="journal article" date="2013" name="Genome Announc.">
        <title>Draft Genome Sequence of the Psychrophilic and Alkaliphilic Rhodonellum psychrophilum Strain GCM71T.</title>
        <authorList>
            <person name="Hauptmann A.L."/>
            <person name="Glaring M.A."/>
            <person name="Hallin P.F."/>
            <person name="Prieme A."/>
            <person name="Stougaard P."/>
        </authorList>
    </citation>
    <scope>NUCLEOTIDE SEQUENCE [LARGE SCALE GENOMIC DNA]</scope>
    <source>
        <strain evidence="2 3">GCM71</strain>
    </source>
</reference>